<protein>
    <submittedName>
        <fullName evidence="1">Uncharacterized protein</fullName>
    </submittedName>
</protein>
<proteinExistence type="predicted"/>
<evidence type="ECO:0000313" key="1">
    <source>
        <dbReference type="EMBL" id="MBA0636669.1"/>
    </source>
</evidence>
<accession>A0A7J8TEN4</accession>
<comment type="caution">
    <text evidence="1">The sequence shown here is derived from an EMBL/GenBank/DDBJ whole genome shotgun (WGS) entry which is preliminary data.</text>
</comment>
<reference evidence="1 2" key="1">
    <citation type="journal article" date="2019" name="Genome Biol. Evol.">
        <title>Insights into the evolution of the New World diploid cottons (Gossypium, subgenus Houzingenia) based on genome sequencing.</title>
        <authorList>
            <person name="Grover C.E."/>
            <person name="Arick M.A. 2nd"/>
            <person name="Thrash A."/>
            <person name="Conover J.L."/>
            <person name="Sanders W.S."/>
            <person name="Peterson D.G."/>
            <person name="Frelichowski J.E."/>
            <person name="Scheffler J.A."/>
            <person name="Scheffler B.E."/>
            <person name="Wendel J.F."/>
        </authorList>
    </citation>
    <scope>NUCLEOTIDE SEQUENCE [LARGE SCALE GENOMIC DNA]</scope>
    <source>
        <strain evidence="1">27</strain>
        <tissue evidence="1">Leaf</tissue>
    </source>
</reference>
<sequence length="20" mass="2413">MFLSLSLLYYNFWGEGEMLV</sequence>
<gene>
    <name evidence="1" type="ORF">Godav_024960</name>
</gene>
<dbReference type="EMBL" id="JABFAC010246888">
    <property type="protein sequence ID" value="MBA0636669.1"/>
    <property type="molecule type" value="Genomic_DNA"/>
</dbReference>
<dbReference type="AlphaFoldDB" id="A0A7J8TEN4"/>
<feature type="non-terminal residue" evidence="1">
    <location>
        <position position="20"/>
    </location>
</feature>
<dbReference type="Proteomes" id="UP000593561">
    <property type="component" value="Unassembled WGS sequence"/>
</dbReference>
<keyword evidence="2" id="KW-1185">Reference proteome</keyword>
<evidence type="ECO:0000313" key="2">
    <source>
        <dbReference type="Proteomes" id="UP000593561"/>
    </source>
</evidence>
<organism evidence="1 2">
    <name type="scientific">Gossypium davidsonii</name>
    <name type="common">Davidson's cotton</name>
    <name type="synonym">Gossypium klotzschianum subsp. davidsonii</name>
    <dbReference type="NCBI Taxonomy" id="34287"/>
    <lineage>
        <taxon>Eukaryota</taxon>
        <taxon>Viridiplantae</taxon>
        <taxon>Streptophyta</taxon>
        <taxon>Embryophyta</taxon>
        <taxon>Tracheophyta</taxon>
        <taxon>Spermatophyta</taxon>
        <taxon>Magnoliopsida</taxon>
        <taxon>eudicotyledons</taxon>
        <taxon>Gunneridae</taxon>
        <taxon>Pentapetalae</taxon>
        <taxon>rosids</taxon>
        <taxon>malvids</taxon>
        <taxon>Malvales</taxon>
        <taxon>Malvaceae</taxon>
        <taxon>Malvoideae</taxon>
        <taxon>Gossypium</taxon>
    </lineage>
</organism>
<name>A0A7J8TEN4_GOSDV</name>